<keyword evidence="3" id="KW-1185">Reference proteome</keyword>
<dbReference type="AlphaFoldDB" id="A0A6A6WV60"/>
<protein>
    <submittedName>
        <fullName evidence="2">Uncharacterized protein</fullName>
    </submittedName>
</protein>
<evidence type="ECO:0000313" key="3">
    <source>
        <dbReference type="Proteomes" id="UP000799757"/>
    </source>
</evidence>
<organism evidence="2 3">
    <name type="scientific">Melanomma pulvis-pyrius CBS 109.77</name>
    <dbReference type="NCBI Taxonomy" id="1314802"/>
    <lineage>
        <taxon>Eukaryota</taxon>
        <taxon>Fungi</taxon>
        <taxon>Dikarya</taxon>
        <taxon>Ascomycota</taxon>
        <taxon>Pezizomycotina</taxon>
        <taxon>Dothideomycetes</taxon>
        <taxon>Pleosporomycetidae</taxon>
        <taxon>Pleosporales</taxon>
        <taxon>Melanommataceae</taxon>
        <taxon>Melanomma</taxon>
    </lineage>
</organism>
<evidence type="ECO:0000313" key="2">
    <source>
        <dbReference type="EMBL" id="KAF2787972.1"/>
    </source>
</evidence>
<gene>
    <name evidence="2" type="ORF">K505DRAFT_366885</name>
</gene>
<proteinExistence type="predicted"/>
<feature type="compositionally biased region" description="Polar residues" evidence="1">
    <location>
        <begin position="110"/>
        <end position="119"/>
    </location>
</feature>
<feature type="compositionally biased region" description="Polar residues" evidence="1">
    <location>
        <begin position="192"/>
        <end position="204"/>
    </location>
</feature>
<reference evidence="2" key="1">
    <citation type="journal article" date="2020" name="Stud. Mycol.">
        <title>101 Dothideomycetes genomes: a test case for predicting lifestyles and emergence of pathogens.</title>
        <authorList>
            <person name="Haridas S."/>
            <person name="Albert R."/>
            <person name="Binder M."/>
            <person name="Bloem J."/>
            <person name="Labutti K."/>
            <person name="Salamov A."/>
            <person name="Andreopoulos B."/>
            <person name="Baker S."/>
            <person name="Barry K."/>
            <person name="Bills G."/>
            <person name="Bluhm B."/>
            <person name="Cannon C."/>
            <person name="Castanera R."/>
            <person name="Culley D."/>
            <person name="Daum C."/>
            <person name="Ezra D."/>
            <person name="Gonzalez J."/>
            <person name="Henrissat B."/>
            <person name="Kuo A."/>
            <person name="Liang C."/>
            <person name="Lipzen A."/>
            <person name="Lutzoni F."/>
            <person name="Magnuson J."/>
            <person name="Mondo S."/>
            <person name="Nolan M."/>
            <person name="Ohm R."/>
            <person name="Pangilinan J."/>
            <person name="Park H.-J."/>
            <person name="Ramirez L."/>
            <person name="Alfaro M."/>
            <person name="Sun H."/>
            <person name="Tritt A."/>
            <person name="Yoshinaga Y."/>
            <person name="Zwiers L.-H."/>
            <person name="Turgeon B."/>
            <person name="Goodwin S."/>
            <person name="Spatafora J."/>
            <person name="Crous P."/>
            <person name="Grigoriev I."/>
        </authorList>
    </citation>
    <scope>NUCLEOTIDE SEQUENCE</scope>
    <source>
        <strain evidence="2">CBS 109.77</strain>
    </source>
</reference>
<dbReference type="Proteomes" id="UP000799757">
    <property type="component" value="Unassembled WGS sequence"/>
</dbReference>
<feature type="region of interest" description="Disordered" evidence="1">
    <location>
        <begin position="163"/>
        <end position="300"/>
    </location>
</feature>
<name>A0A6A6WV60_9PLEO</name>
<feature type="compositionally biased region" description="Basic and acidic residues" evidence="1">
    <location>
        <begin position="210"/>
        <end position="267"/>
    </location>
</feature>
<dbReference type="EMBL" id="MU002260">
    <property type="protein sequence ID" value="KAF2787972.1"/>
    <property type="molecule type" value="Genomic_DNA"/>
</dbReference>
<accession>A0A6A6WV60</accession>
<feature type="compositionally biased region" description="Basic and acidic residues" evidence="1">
    <location>
        <begin position="90"/>
        <end position="101"/>
    </location>
</feature>
<evidence type="ECO:0000256" key="1">
    <source>
        <dbReference type="SAM" id="MobiDB-lite"/>
    </source>
</evidence>
<sequence>MTNNANRFSWSFGDDQAITNPGRLGNRQRHLSPHPKEETLEQQNHPSHTKRSSNNIRTTTPHSPPRTFDQILGIATEPKALEKPSLSRVRHTESPLRDRYQADSPGVPPETSSQALPSTDRNEVLRSGGVRKPVQVGVSATTQPLSSSQLAEKPRARHIQQLHPRRTVLPGPLRIVRPDVQRLGQPDRQGKGYSQLQGTDQAHLQKTKQPRPERIEKPCPERTEKPCLERTEKLRPQRAEKPCPERTEQPRLQRAEKPHLQHTERPHTRSHPRPLHTERSLPLLTSQPPPQPPQQPSIKSLHPRTLSYLRTATIDPYTHREYRDWINNVNTQSAIEDAELMSSAIRQANRISRAFDLPPSETTFEPHRLLRRSSSMNAMADDHRFSLLQNISEMAKIAKKWLQEPVGTPPTQK</sequence>
<feature type="compositionally biased region" description="Polar residues" evidence="1">
    <location>
        <begin position="41"/>
        <end position="61"/>
    </location>
</feature>
<feature type="region of interest" description="Disordered" evidence="1">
    <location>
        <begin position="1"/>
        <end position="132"/>
    </location>
</feature>